<dbReference type="EMBL" id="WHUG01000004">
    <property type="protein sequence ID" value="MQA39235.1"/>
    <property type="molecule type" value="Genomic_DNA"/>
</dbReference>
<proteinExistence type="predicted"/>
<sequence>MKKLPILLAGLTMLGSAHATVYQFDFTAKIQEMVEFSPLTFTGGAVASSSLSGSTVSIGDIITGHFSYDTETALFSNVGGSAMYAAPAAQNSLGASIGGSSIGLADATYSSTNVQVANNATMLGGADGFGIANVSANAFASQMMAVSFFDKSGQVFNASAMPGELDFSGFSQSSFYYTYSSTATHAMMGANGALTSITVTEVPLPVPEPETYAMLLAGLMLLGWKARRR</sequence>
<evidence type="ECO:0000313" key="4">
    <source>
        <dbReference type="Proteomes" id="UP000440498"/>
    </source>
</evidence>
<keyword evidence="4" id="KW-1185">Reference proteome</keyword>
<dbReference type="InterPro" id="IPR013424">
    <property type="entry name" value="Ice-binding_C"/>
</dbReference>
<protein>
    <submittedName>
        <fullName evidence="3">PEP-CTERM sorting domain-containing protein</fullName>
    </submittedName>
</protein>
<evidence type="ECO:0000256" key="1">
    <source>
        <dbReference type="SAM" id="SignalP"/>
    </source>
</evidence>
<evidence type="ECO:0000259" key="2">
    <source>
        <dbReference type="Pfam" id="PF07589"/>
    </source>
</evidence>
<feature type="domain" description="Ice-binding protein C-terminal" evidence="2">
    <location>
        <begin position="205"/>
        <end position="229"/>
    </location>
</feature>
<organism evidence="3 4">
    <name type="scientific">Rugamonas aquatica</name>
    <dbReference type="NCBI Taxonomy" id="2743357"/>
    <lineage>
        <taxon>Bacteria</taxon>
        <taxon>Pseudomonadati</taxon>
        <taxon>Pseudomonadota</taxon>
        <taxon>Betaproteobacteria</taxon>
        <taxon>Burkholderiales</taxon>
        <taxon>Oxalobacteraceae</taxon>
        <taxon>Telluria group</taxon>
        <taxon>Rugamonas</taxon>
    </lineage>
</organism>
<feature type="chain" id="PRO_5025364731" evidence="1">
    <location>
        <begin position="20"/>
        <end position="229"/>
    </location>
</feature>
<reference evidence="3 4" key="1">
    <citation type="submission" date="2019-10" db="EMBL/GenBank/DDBJ databases">
        <title>Two novel species isolated from a subtropical stream in China.</title>
        <authorList>
            <person name="Lu H."/>
        </authorList>
    </citation>
    <scope>NUCLEOTIDE SEQUENCE [LARGE SCALE GENOMIC DNA]</scope>
    <source>
        <strain evidence="3 4">FT29W</strain>
    </source>
</reference>
<keyword evidence="1" id="KW-0732">Signal</keyword>
<dbReference type="Pfam" id="PF07589">
    <property type="entry name" value="PEP-CTERM"/>
    <property type="match status" value="1"/>
</dbReference>
<comment type="caution">
    <text evidence="3">The sequence shown here is derived from an EMBL/GenBank/DDBJ whole genome shotgun (WGS) entry which is preliminary data.</text>
</comment>
<name>A0A6A7N2J9_9BURK</name>
<evidence type="ECO:0000313" key="3">
    <source>
        <dbReference type="EMBL" id="MQA39235.1"/>
    </source>
</evidence>
<gene>
    <name evidence="3" type="ORF">GEV02_13860</name>
</gene>
<dbReference type="RefSeq" id="WP_152838501.1">
    <property type="nucleotide sequence ID" value="NZ_WHUG01000004.1"/>
</dbReference>
<dbReference type="NCBIfam" id="TIGR02595">
    <property type="entry name" value="PEP_CTERM"/>
    <property type="match status" value="1"/>
</dbReference>
<feature type="signal peptide" evidence="1">
    <location>
        <begin position="1"/>
        <end position="19"/>
    </location>
</feature>
<dbReference type="Proteomes" id="UP000440498">
    <property type="component" value="Unassembled WGS sequence"/>
</dbReference>
<dbReference type="AlphaFoldDB" id="A0A6A7N2J9"/>
<accession>A0A6A7N2J9</accession>